<dbReference type="SUPFAM" id="SSF64288">
    <property type="entry name" value="Chorismate lyase-like"/>
    <property type="match status" value="1"/>
</dbReference>
<proteinExistence type="inferred from homology"/>
<evidence type="ECO:0000256" key="4">
    <source>
        <dbReference type="HAMAP-Rule" id="MF_01632"/>
    </source>
</evidence>
<evidence type="ECO:0000313" key="6">
    <source>
        <dbReference type="Proteomes" id="UP000198519"/>
    </source>
</evidence>
<keyword evidence="4" id="KW-0670">Pyruvate</keyword>
<keyword evidence="3 4" id="KW-0456">Lyase</keyword>
<reference evidence="6" key="1">
    <citation type="submission" date="2016-10" db="EMBL/GenBank/DDBJ databases">
        <authorList>
            <person name="Varghese N."/>
            <person name="Submissions S."/>
        </authorList>
    </citation>
    <scope>NUCLEOTIDE SEQUENCE [LARGE SCALE GENOMIC DNA]</scope>
    <source>
        <strain evidence="6">CGMCC 1.7061</strain>
    </source>
</reference>
<name>A0A1I4L6E7_9GAMM</name>
<keyword evidence="6" id="KW-1185">Reference proteome</keyword>
<gene>
    <name evidence="4" type="primary">ubiC</name>
    <name evidence="5" type="ORF">SAMN04487963_0282</name>
</gene>
<dbReference type="PANTHER" id="PTHR38683">
    <property type="entry name" value="CHORISMATE PYRUVATE-LYASE"/>
    <property type="match status" value="1"/>
</dbReference>
<feature type="binding site" evidence="4">
    <location>
        <position position="96"/>
    </location>
    <ligand>
        <name>substrate</name>
    </ligand>
</feature>
<evidence type="ECO:0000256" key="1">
    <source>
        <dbReference type="ARBA" id="ARBA00022490"/>
    </source>
</evidence>
<feature type="binding site" evidence="4">
    <location>
        <position position="134"/>
    </location>
    <ligand>
        <name>substrate</name>
    </ligand>
</feature>
<dbReference type="InterPro" id="IPR007440">
    <property type="entry name" value="Chorismate--pyruvate_lyase"/>
</dbReference>
<sequence length="196" mass="22428">MRRGFMPSKDSEHGRIPAALPPTTWYCSLAAANLKRHGLDPVSRYWLQLEGSLTRALQLRCQQGFHVEVAREGFYRPTREEALTLGIPMGQVAWIREVRLCGDDTPWVLARTIIPRSTLRGADRRLKNLGRTPLGAYLFSSQRWSRGPLQTGLCHRRDQEQPPVARRSLFHSGERRLLVGEYFLPDLLARPDSNRT</sequence>
<comment type="caution">
    <text evidence="4">Lacks conserved residue(s) required for the propagation of feature annotation.</text>
</comment>
<keyword evidence="2 4" id="KW-0831">Ubiquinone biosynthesis</keyword>
<comment type="catalytic activity">
    <reaction evidence="4">
        <text>chorismate = 4-hydroxybenzoate + pyruvate</text>
        <dbReference type="Rhea" id="RHEA:16505"/>
        <dbReference type="ChEBI" id="CHEBI:15361"/>
        <dbReference type="ChEBI" id="CHEBI:17879"/>
        <dbReference type="ChEBI" id="CHEBI:29748"/>
        <dbReference type="EC" id="4.1.3.40"/>
    </reaction>
</comment>
<comment type="pathway">
    <text evidence="4">Cofactor biosynthesis; ubiquinone biosynthesis.</text>
</comment>
<dbReference type="EMBL" id="FOUE01000001">
    <property type="protein sequence ID" value="SFL86217.1"/>
    <property type="molecule type" value="Genomic_DNA"/>
</dbReference>
<dbReference type="STRING" id="488535.SAMN04487963_0282"/>
<dbReference type="Gene3D" id="3.40.1410.10">
    <property type="entry name" value="Chorismate lyase-like"/>
    <property type="match status" value="1"/>
</dbReference>
<comment type="function">
    <text evidence="4">Removes the pyruvyl group from chorismate, with concomitant aromatization of the ring, to provide 4-hydroxybenzoate (4HB) for the ubiquinone pathway.</text>
</comment>
<dbReference type="AlphaFoldDB" id="A0A1I4L6E7"/>
<protein>
    <recommendedName>
        <fullName evidence="4">Probable chorismate pyruvate-lyase</fullName>
        <shortName evidence="4">CL</shortName>
        <shortName evidence="4">CPL</shortName>
        <ecNumber evidence="4">4.1.3.40</ecNumber>
    </recommendedName>
</protein>
<evidence type="ECO:0000256" key="3">
    <source>
        <dbReference type="ARBA" id="ARBA00023239"/>
    </source>
</evidence>
<dbReference type="GO" id="GO:0006744">
    <property type="term" value="P:ubiquinone biosynthetic process"/>
    <property type="evidence" value="ECO:0007669"/>
    <property type="project" value="UniProtKB-UniRule"/>
</dbReference>
<dbReference type="HAMAP" id="MF_01632">
    <property type="entry name" value="UbiC"/>
    <property type="match status" value="1"/>
</dbReference>
<dbReference type="UniPathway" id="UPA00232"/>
<keyword evidence="1 4" id="KW-0963">Cytoplasm</keyword>
<dbReference type="GO" id="GO:0005829">
    <property type="term" value="C:cytosol"/>
    <property type="evidence" value="ECO:0007669"/>
    <property type="project" value="TreeGrafter"/>
</dbReference>
<accession>A0A1I4L6E7</accession>
<feature type="binding site" evidence="4">
    <location>
        <position position="181"/>
    </location>
    <ligand>
        <name>substrate</name>
    </ligand>
</feature>
<evidence type="ECO:0000313" key="5">
    <source>
        <dbReference type="EMBL" id="SFL86217.1"/>
    </source>
</evidence>
<dbReference type="EC" id="4.1.3.40" evidence="4"/>
<dbReference type="InterPro" id="IPR028978">
    <property type="entry name" value="Chorismate_lyase_/UTRA_dom_sf"/>
</dbReference>
<dbReference type="Pfam" id="PF04345">
    <property type="entry name" value="Chor_lyase"/>
    <property type="match status" value="1"/>
</dbReference>
<organism evidence="5 6">
    <name type="scientific">Marinobacter zhejiangensis</name>
    <dbReference type="NCBI Taxonomy" id="488535"/>
    <lineage>
        <taxon>Bacteria</taxon>
        <taxon>Pseudomonadati</taxon>
        <taxon>Pseudomonadota</taxon>
        <taxon>Gammaproteobacteria</taxon>
        <taxon>Pseudomonadales</taxon>
        <taxon>Marinobacteraceae</taxon>
        <taxon>Marinobacter</taxon>
    </lineage>
</organism>
<dbReference type="GO" id="GO:0008813">
    <property type="term" value="F:chorismate lyase activity"/>
    <property type="evidence" value="ECO:0007669"/>
    <property type="project" value="UniProtKB-UniRule"/>
</dbReference>
<dbReference type="Proteomes" id="UP000198519">
    <property type="component" value="Unassembled WGS sequence"/>
</dbReference>
<evidence type="ECO:0000256" key="2">
    <source>
        <dbReference type="ARBA" id="ARBA00022688"/>
    </source>
</evidence>
<comment type="subcellular location">
    <subcellularLocation>
        <location evidence="4">Cytoplasm</location>
    </subcellularLocation>
</comment>
<dbReference type="PANTHER" id="PTHR38683:SF1">
    <property type="entry name" value="CHORISMATE PYRUVATE-LYASE"/>
    <property type="match status" value="1"/>
</dbReference>
<comment type="similarity">
    <text evidence="4">Belongs to the UbiC family.</text>
</comment>
<dbReference type="GO" id="GO:0042866">
    <property type="term" value="P:pyruvate biosynthetic process"/>
    <property type="evidence" value="ECO:0007669"/>
    <property type="project" value="UniProtKB-UniRule"/>
</dbReference>